<keyword evidence="3" id="KW-1185">Reference proteome</keyword>
<reference evidence="2 3" key="1">
    <citation type="journal article" date="2019" name="Nat. Ecol. Evol.">
        <title>Megaphylogeny resolves global patterns of mushroom evolution.</title>
        <authorList>
            <person name="Varga T."/>
            <person name="Krizsan K."/>
            <person name="Foldi C."/>
            <person name="Dima B."/>
            <person name="Sanchez-Garcia M."/>
            <person name="Sanchez-Ramirez S."/>
            <person name="Szollosi G.J."/>
            <person name="Szarkandi J.G."/>
            <person name="Papp V."/>
            <person name="Albert L."/>
            <person name="Andreopoulos W."/>
            <person name="Angelini C."/>
            <person name="Antonin V."/>
            <person name="Barry K.W."/>
            <person name="Bougher N.L."/>
            <person name="Buchanan P."/>
            <person name="Buyck B."/>
            <person name="Bense V."/>
            <person name="Catcheside P."/>
            <person name="Chovatia M."/>
            <person name="Cooper J."/>
            <person name="Damon W."/>
            <person name="Desjardin D."/>
            <person name="Finy P."/>
            <person name="Geml J."/>
            <person name="Haridas S."/>
            <person name="Hughes K."/>
            <person name="Justo A."/>
            <person name="Karasinski D."/>
            <person name="Kautmanova I."/>
            <person name="Kiss B."/>
            <person name="Kocsube S."/>
            <person name="Kotiranta H."/>
            <person name="LaButti K.M."/>
            <person name="Lechner B.E."/>
            <person name="Liimatainen K."/>
            <person name="Lipzen A."/>
            <person name="Lukacs Z."/>
            <person name="Mihaltcheva S."/>
            <person name="Morgado L.N."/>
            <person name="Niskanen T."/>
            <person name="Noordeloos M.E."/>
            <person name="Ohm R.A."/>
            <person name="Ortiz-Santana B."/>
            <person name="Ovrebo C."/>
            <person name="Racz N."/>
            <person name="Riley R."/>
            <person name="Savchenko A."/>
            <person name="Shiryaev A."/>
            <person name="Soop K."/>
            <person name="Spirin V."/>
            <person name="Szebenyi C."/>
            <person name="Tomsovsky M."/>
            <person name="Tulloss R.E."/>
            <person name="Uehling J."/>
            <person name="Grigoriev I.V."/>
            <person name="Vagvolgyi C."/>
            <person name="Papp T."/>
            <person name="Martin F.M."/>
            <person name="Miettinen O."/>
            <person name="Hibbett D.S."/>
            <person name="Nagy L.G."/>
        </authorList>
    </citation>
    <scope>NUCLEOTIDE SEQUENCE [LARGE SCALE GENOMIC DNA]</scope>
    <source>
        <strain evidence="2 3">FP101781</strain>
    </source>
</reference>
<evidence type="ECO:0000313" key="3">
    <source>
        <dbReference type="Proteomes" id="UP000298030"/>
    </source>
</evidence>
<dbReference type="Pfam" id="PF20415">
    <property type="entry name" value="DUF6699"/>
    <property type="match status" value="1"/>
</dbReference>
<dbReference type="EMBL" id="QPFP01000068">
    <property type="protein sequence ID" value="TEB24352.1"/>
    <property type="molecule type" value="Genomic_DNA"/>
</dbReference>
<comment type="caution">
    <text evidence="2">The sequence shown here is derived from an EMBL/GenBank/DDBJ whole genome shotgun (WGS) entry which is preliminary data.</text>
</comment>
<dbReference type="InterPro" id="IPR046522">
    <property type="entry name" value="DUF6699"/>
</dbReference>
<accession>A0A4Y7SRE5</accession>
<sequence>MAIGSPYGSTYPASPTPTVYSHYSQTSSTYVGTTAGSGYCASLASGGSFAAELHPRPAARCRPGAPVRYRKLKIPAARFDFRPKHPSVQPRAEPREPRVPRSLPEVGIQTQRIRILLLRPRAHRVSTASSSIPPITVATILEAIFQHCRSPVTRDQDSEMPPRNRAMAAQYAQQRVAKCASRGQPASNAMMLMDVLGPNTMFFGIMPKADDPKTWIVCFGRSPRFPPN</sequence>
<feature type="domain" description="DUF6699" evidence="1">
    <location>
        <begin position="99"/>
        <end position="208"/>
    </location>
</feature>
<proteinExistence type="predicted"/>
<name>A0A4Y7SRE5_COPMI</name>
<dbReference type="OrthoDB" id="3074408at2759"/>
<protein>
    <recommendedName>
        <fullName evidence="1">DUF6699 domain-containing protein</fullName>
    </recommendedName>
</protein>
<organism evidence="2 3">
    <name type="scientific">Coprinellus micaceus</name>
    <name type="common">Glistening ink-cap mushroom</name>
    <name type="synonym">Coprinus micaceus</name>
    <dbReference type="NCBI Taxonomy" id="71717"/>
    <lineage>
        <taxon>Eukaryota</taxon>
        <taxon>Fungi</taxon>
        <taxon>Dikarya</taxon>
        <taxon>Basidiomycota</taxon>
        <taxon>Agaricomycotina</taxon>
        <taxon>Agaricomycetes</taxon>
        <taxon>Agaricomycetidae</taxon>
        <taxon>Agaricales</taxon>
        <taxon>Agaricineae</taxon>
        <taxon>Psathyrellaceae</taxon>
        <taxon>Coprinellus</taxon>
    </lineage>
</organism>
<dbReference type="Proteomes" id="UP000298030">
    <property type="component" value="Unassembled WGS sequence"/>
</dbReference>
<gene>
    <name evidence="2" type="ORF">FA13DRAFT_1326706</name>
</gene>
<dbReference type="AlphaFoldDB" id="A0A4Y7SRE5"/>
<evidence type="ECO:0000259" key="1">
    <source>
        <dbReference type="Pfam" id="PF20415"/>
    </source>
</evidence>
<evidence type="ECO:0000313" key="2">
    <source>
        <dbReference type="EMBL" id="TEB24352.1"/>
    </source>
</evidence>